<dbReference type="OrthoDB" id="30858at10239"/>
<dbReference type="Proteomes" id="UP000008090">
    <property type="component" value="Segment"/>
</dbReference>
<sequence length="247" mass="26796">MMSIEEQLSNAVQSCNNLAAAVNNKIGQIDQRVDDAESEYQGLIAGIRSDFPFYRITKNQELKVGGVLTAGATGTPDGWSNRKASIHTCEIVIDSQSGTLPAAKHPEVQALFMDLKGEVPQHTQPDFAIMRVSTDPSEPPADISTFYSIYQGPLPNGIPYTIGMFIKIESGEARACDRYHGVPADGKWHEILVYGEMANGGANYFHSPHLYIPPGSSVLIALPAVVAGKVPAGKWGFFHKPKFEHEG</sequence>
<organism evidence="1 2">
    <name type="scientific">Vibrio phage VP882</name>
    <dbReference type="NCBI Taxonomy" id="2913982"/>
    <lineage>
        <taxon>Viruses</taxon>
        <taxon>Duplodnaviria</taxon>
        <taxon>Heunggongvirae</taxon>
        <taxon>Uroviricota</taxon>
        <taxon>Caudoviricetes</taxon>
        <taxon>Hapunavirus</taxon>
        <taxon>Hapunavirus VP882</taxon>
    </lineage>
</organism>
<name>Q6R4W1_9CAUD</name>
<keyword evidence="2" id="KW-1185">Reference proteome</keyword>
<dbReference type="KEGG" id="vg:5076240"/>
<reference evidence="1 2" key="1">
    <citation type="journal article" date="2009" name="Appl. Environ. Microbiol.">
        <title>Characterization of a new plasmid-like prophage in a pandemic Vibrio parahaemolyticus O3:K6 strain.</title>
        <authorList>
            <person name="Lan S.F."/>
            <person name="Huang C.H."/>
            <person name="Chang C.H."/>
            <person name="Liao W.C."/>
            <person name="Lin I.H."/>
            <person name="Jian W.N."/>
            <person name="Wu Y.G."/>
            <person name="Chen S.Y."/>
            <person name="Wong H.C."/>
        </authorList>
    </citation>
    <scope>NUCLEOTIDE SEQUENCE [LARGE SCALE GENOMIC DNA]</scope>
</reference>
<dbReference type="RefSeq" id="YP_001039836.1">
    <property type="nucleotide sequence ID" value="NC_009016.1"/>
</dbReference>
<evidence type="ECO:0000313" key="1">
    <source>
        <dbReference type="EMBL" id="AAS38495.1"/>
    </source>
</evidence>
<accession>Q6R4W1</accession>
<dbReference type="GeneID" id="5076240"/>
<protein>
    <submittedName>
        <fullName evidence="1">Uncharacterized protein</fullName>
    </submittedName>
</protein>
<dbReference type="EMBL" id="EF057797">
    <property type="protein sequence ID" value="AAS38495.1"/>
    <property type="molecule type" value="Genomic_DNA"/>
</dbReference>
<proteinExistence type="predicted"/>
<evidence type="ECO:0000313" key="2">
    <source>
        <dbReference type="Proteomes" id="UP000008090"/>
    </source>
</evidence>